<gene>
    <name evidence="2" type="ORF">THAOC_14310</name>
</gene>
<reference evidence="2 3" key="1">
    <citation type="journal article" date="2012" name="Genome Biol.">
        <title>Genome and low-iron response of an oceanic diatom adapted to chronic iron limitation.</title>
        <authorList>
            <person name="Lommer M."/>
            <person name="Specht M."/>
            <person name="Roy A.S."/>
            <person name="Kraemer L."/>
            <person name="Andreson R."/>
            <person name="Gutowska M.A."/>
            <person name="Wolf J."/>
            <person name="Bergner S.V."/>
            <person name="Schilhabel M.B."/>
            <person name="Klostermeier U.C."/>
            <person name="Beiko R.G."/>
            <person name="Rosenstiel P."/>
            <person name="Hippler M."/>
            <person name="Laroche J."/>
        </authorList>
    </citation>
    <scope>NUCLEOTIDE SEQUENCE [LARGE SCALE GENOMIC DNA]</scope>
    <source>
        <strain evidence="2 3">CCMP1005</strain>
    </source>
</reference>
<evidence type="ECO:0000313" key="2">
    <source>
        <dbReference type="EMBL" id="EJK64902.1"/>
    </source>
</evidence>
<dbReference type="EMBL" id="AGNL01016701">
    <property type="protein sequence ID" value="EJK64902.1"/>
    <property type="molecule type" value="Genomic_DNA"/>
</dbReference>
<feature type="region of interest" description="Disordered" evidence="1">
    <location>
        <begin position="1"/>
        <end position="23"/>
    </location>
</feature>
<feature type="region of interest" description="Disordered" evidence="1">
    <location>
        <begin position="122"/>
        <end position="156"/>
    </location>
</feature>
<keyword evidence="3" id="KW-1185">Reference proteome</keyword>
<dbReference type="Proteomes" id="UP000266841">
    <property type="component" value="Unassembled WGS sequence"/>
</dbReference>
<organism evidence="2 3">
    <name type="scientific">Thalassiosira oceanica</name>
    <name type="common">Marine diatom</name>
    <dbReference type="NCBI Taxonomy" id="159749"/>
    <lineage>
        <taxon>Eukaryota</taxon>
        <taxon>Sar</taxon>
        <taxon>Stramenopiles</taxon>
        <taxon>Ochrophyta</taxon>
        <taxon>Bacillariophyta</taxon>
        <taxon>Coscinodiscophyceae</taxon>
        <taxon>Thalassiosirophycidae</taxon>
        <taxon>Thalassiosirales</taxon>
        <taxon>Thalassiosiraceae</taxon>
        <taxon>Thalassiosira</taxon>
    </lineage>
</organism>
<evidence type="ECO:0000256" key="1">
    <source>
        <dbReference type="SAM" id="MobiDB-lite"/>
    </source>
</evidence>
<comment type="caution">
    <text evidence="2">The sequence shown here is derived from an EMBL/GenBank/DDBJ whole genome shotgun (WGS) entry which is preliminary data.</text>
</comment>
<feature type="non-terminal residue" evidence="2">
    <location>
        <position position="1"/>
    </location>
</feature>
<dbReference type="AlphaFoldDB" id="K0T389"/>
<sequence length="224" mass="23582">PKPAGGGKRGPVRLARPDDVHWLPPPEVHARTDLVEAFADGSGRVGLRCSHCGGGEVFPGSLGGLRAALGGLATGHCEGCMRVPRAVSKERTRRKDEGGGKGGEDDGAADAYAVDAAREAGIAERPAEEDGEEGGDKADKDDTAGPGLYFFRDPHAPSPAESISGCALVPASEREEGRCTDRAAFIFNHFRPCALVDADRRATRNRDRPADYPGIECAHCGEKR</sequence>
<evidence type="ECO:0000313" key="3">
    <source>
        <dbReference type="Proteomes" id="UP000266841"/>
    </source>
</evidence>
<protein>
    <submittedName>
        <fullName evidence="2">Uncharacterized protein</fullName>
    </submittedName>
</protein>
<feature type="compositionally biased region" description="Basic and acidic residues" evidence="1">
    <location>
        <begin position="122"/>
        <end position="143"/>
    </location>
</feature>
<feature type="compositionally biased region" description="Basic and acidic residues" evidence="1">
    <location>
        <begin position="88"/>
        <end position="104"/>
    </location>
</feature>
<proteinExistence type="predicted"/>
<feature type="region of interest" description="Disordered" evidence="1">
    <location>
        <begin position="88"/>
        <end position="109"/>
    </location>
</feature>
<name>K0T389_THAOC</name>
<accession>K0T389</accession>